<dbReference type="AlphaFoldDB" id="A0A7N0TX66"/>
<dbReference type="EnsemblPlants" id="Kaladp0048s0012.1.v1.1">
    <property type="protein sequence ID" value="Kaladp0048s0012.1.v1.1.CDS.1"/>
    <property type="gene ID" value="Kaladp0048s0012.v1.1"/>
</dbReference>
<evidence type="ECO:0000313" key="3">
    <source>
        <dbReference type="Proteomes" id="UP000594263"/>
    </source>
</evidence>
<name>A0A7N0TX66_KALFE</name>
<accession>A0A7N0TX66</accession>
<dbReference type="PANTHER" id="PTHR31374:SF137">
    <property type="entry name" value="SAUR FAMILY PROTEIN"/>
    <property type="match status" value="1"/>
</dbReference>
<proteinExistence type="inferred from homology"/>
<evidence type="ECO:0000256" key="1">
    <source>
        <dbReference type="ARBA" id="ARBA00006974"/>
    </source>
</evidence>
<dbReference type="PANTHER" id="PTHR31374">
    <property type="entry name" value="AUXIN-INDUCED PROTEIN-LIKE-RELATED"/>
    <property type="match status" value="1"/>
</dbReference>
<dbReference type="Proteomes" id="UP000594263">
    <property type="component" value="Unplaced"/>
</dbReference>
<reference evidence="2" key="1">
    <citation type="submission" date="2021-01" db="UniProtKB">
        <authorList>
            <consortium name="EnsemblPlants"/>
        </authorList>
    </citation>
    <scope>IDENTIFICATION</scope>
</reference>
<evidence type="ECO:0000313" key="2">
    <source>
        <dbReference type="EnsemblPlants" id="Kaladp0048s0012.1.v1.1.CDS.1"/>
    </source>
</evidence>
<dbReference type="InterPro" id="IPR003676">
    <property type="entry name" value="SAUR_fam"/>
</dbReference>
<dbReference type="OMA" id="TEYLCHE"/>
<dbReference type="Pfam" id="PF02519">
    <property type="entry name" value="Auxin_inducible"/>
    <property type="match status" value="1"/>
</dbReference>
<keyword evidence="3" id="KW-1185">Reference proteome</keyword>
<protein>
    <recommendedName>
        <fullName evidence="4">Small auxin up regulated protein</fullName>
    </recommendedName>
</protein>
<organism evidence="2 3">
    <name type="scientific">Kalanchoe fedtschenkoi</name>
    <name type="common">Lavender scallops</name>
    <name type="synonym">South American air plant</name>
    <dbReference type="NCBI Taxonomy" id="63787"/>
    <lineage>
        <taxon>Eukaryota</taxon>
        <taxon>Viridiplantae</taxon>
        <taxon>Streptophyta</taxon>
        <taxon>Embryophyta</taxon>
        <taxon>Tracheophyta</taxon>
        <taxon>Spermatophyta</taxon>
        <taxon>Magnoliopsida</taxon>
        <taxon>eudicotyledons</taxon>
        <taxon>Gunneridae</taxon>
        <taxon>Pentapetalae</taxon>
        <taxon>Saxifragales</taxon>
        <taxon>Crassulaceae</taxon>
        <taxon>Kalanchoe</taxon>
    </lineage>
</organism>
<sequence length="174" mass="19450">MDSKKLKKIGEINKLQRILKKCRKLADSIENNSNGNNSGKGSNKRMKFLKRTLSFTDSSRIAGEPRSGTVPKGYLALCVGNDMKRFIIPTEYLCHEAFKILLTEAEEEFGFQQEGVLRLPCDEFVFEDALKAIRKKPSVILKHQSRAGEAKGNSSCSLESQLSEASHAQIQLCI</sequence>
<evidence type="ECO:0008006" key="4">
    <source>
        <dbReference type="Google" id="ProtNLM"/>
    </source>
</evidence>
<comment type="similarity">
    <text evidence="1">Belongs to the ARG7 family.</text>
</comment>
<dbReference type="Gramene" id="Kaladp0048s0012.1.v1.1">
    <property type="protein sequence ID" value="Kaladp0048s0012.1.v1.1.CDS.1"/>
    <property type="gene ID" value="Kaladp0048s0012.v1.1"/>
</dbReference>
<dbReference type="GO" id="GO:0009733">
    <property type="term" value="P:response to auxin"/>
    <property type="evidence" value="ECO:0007669"/>
    <property type="project" value="InterPro"/>
</dbReference>